<dbReference type="Pfam" id="PF00270">
    <property type="entry name" value="DEAD"/>
    <property type="match status" value="1"/>
</dbReference>
<dbReference type="PANTHER" id="PTHR47957:SF3">
    <property type="entry name" value="ATP-DEPENDENT HELICASE HRQ1"/>
    <property type="match status" value="1"/>
</dbReference>
<comment type="caution">
    <text evidence="3">The sequence shown here is derived from an EMBL/GenBank/DDBJ whole genome shotgun (WGS) entry which is preliminary data.</text>
</comment>
<accession>A0AAD3HHM2</accession>
<protein>
    <recommendedName>
        <fullName evidence="2">DEAD/DEAH-box helicase domain-containing protein</fullName>
    </recommendedName>
</protein>
<evidence type="ECO:0000313" key="4">
    <source>
        <dbReference type="Proteomes" id="UP001054857"/>
    </source>
</evidence>
<evidence type="ECO:0000313" key="3">
    <source>
        <dbReference type="EMBL" id="GFR40700.1"/>
    </source>
</evidence>
<dbReference type="GO" id="GO:0005524">
    <property type="term" value="F:ATP binding"/>
    <property type="evidence" value="ECO:0007669"/>
    <property type="project" value="InterPro"/>
</dbReference>
<evidence type="ECO:0000256" key="1">
    <source>
        <dbReference type="SAM" id="MobiDB-lite"/>
    </source>
</evidence>
<dbReference type="GO" id="GO:0005634">
    <property type="term" value="C:nucleus"/>
    <property type="evidence" value="ECO:0007669"/>
    <property type="project" value="TreeGrafter"/>
</dbReference>
<dbReference type="EMBL" id="BMAR01000001">
    <property type="protein sequence ID" value="GFR40700.1"/>
    <property type="molecule type" value="Genomic_DNA"/>
</dbReference>
<feature type="region of interest" description="Disordered" evidence="1">
    <location>
        <begin position="1"/>
        <end position="57"/>
    </location>
</feature>
<dbReference type="Gene3D" id="3.40.50.300">
    <property type="entry name" value="P-loop containing nucleotide triphosphate hydrolases"/>
    <property type="match status" value="1"/>
</dbReference>
<name>A0AAD3HHM2_9CHLO</name>
<dbReference type="PANTHER" id="PTHR47957">
    <property type="entry name" value="ATP-DEPENDENT HELICASE HRQ1"/>
    <property type="match status" value="1"/>
</dbReference>
<dbReference type="GO" id="GO:0003676">
    <property type="term" value="F:nucleic acid binding"/>
    <property type="evidence" value="ECO:0007669"/>
    <property type="project" value="InterPro"/>
</dbReference>
<dbReference type="InterPro" id="IPR011545">
    <property type="entry name" value="DEAD/DEAH_box_helicase_dom"/>
</dbReference>
<reference evidence="3 4" key="1">
    <citation type="journal article" date="2021" name="Sci. Rep.">
        <title>Genome sequencing of the multicellular alga Astrephomene provides insights into convergent evolution of germ-soma differentiation.</title>
        <authorList>
            <person name="Yamashita S."/>
            <person name="Yamamoto K."/>
            <person name="Matsuzaki R."/>
            <person name="Suzuki S."/>
            <person name="Yamaguchi H."/>
            <person name="Hirooka S."/>
            <person name="Minakuchi Y."/>
            <person name="Miyagishima S."/>
            <person name="Kawachi M."/>
            <person name="Toyoda A."/>
            <person name="Nozaki H."/>
        </authorList>
    </citation>
    <scope>NUCLEOTIDE SEQUENCE [LARGE SCALE GENOMIC DNA]</scope>
    <source>
        <strain evidence="3 4">NIES-4017</strain>
    </source>
</reference>
<feature type="compositionally biased region" description="Basic and acidic residues" evidence="1">
    <location>
        <begin position="1"/>
        <end position="10"/>
    </location>
</feature>
<dbReference type="SUPFAM" id="SSF52540">
    <property type="entry name" value="P-loop containing nucleoside triphosphate hydrolases"/>
    <property type="match status" value="1"/>
</dbReference>
<dbReference type="Proteomes" id="UP001054857">
    <property type="component" value="Unassembled WGS sequence"/>
</dbReference>
<dbReference type="GO" id="GO:0043138">
    <property type="term" value="F:3'-5' DNA helicase activity"/>
    <property type="evidence" value="ECO:0007669"/>
    <property type="project" value="TreeGrafter"/>
</dbReference>
<feature type="non-terminal residue" evidence="3">
    <location>
        <position position="1"/>
    </location>
</feature>
<dbReference type="GO" id="GO:0036297">
    <property type="term" value="P:interstrand cross-link repair"/>
    <property type="evidence" value="ECO:0007669"/>
    <property type="project" value="TreeGrafter"/>
</dbReference>
<dbReference type="AlphaFoldDB" id="A0AAD3HHM2"/>
<sequence>QRGRDEEKGRPASSSSSPVGVGGGCGPPDVGAGGRDEPGGTSTGADAGCPGSSARAPAGAVEACGWRHVVVATSTASGKSLCYLVPLLQALSSDPDSCALLLFPTKALAQDQLRT</sequence>
<dbReference type="InterPro" id="IPR027417">
    <property type="entry name" value="P-loop_NTPase"/>
</dbReference>
<evidence type="ECO:0000259" key="2">
    <source>
        <dbReference type="Pfam" id="PF00270"/>
    </source>
</evidence>
<proteinExistence type="predicted"/>
<gene>
    <name evidence="3" type="ORF">Agub_g1291</name>
</gene>
<keyword evidence="4" id="KW-1185">Reference proteome</keyword>
<feature type="domain" description="DEAD/DEAH-box helicase" evidence="2">
    <location>
        <begin position="67"/>
        <end position="114"/>
    </location>
</feature>
<feature type="non-terminal residue" evidence="3">
    <location>
        <position position="115"/>
    </location>
</feature>
<dbReference type="GO" id="GO:0006289">
    <property type="term" value="P:nucleotide-excision repair"/>
    <property type="evidence" value="ECO:0007669"/>
    <property type="project" value="TreeGrafter"/>
</dbReference>
<organism evidence="3 4">
    <name type="scientific">Astrephomene gubernaculifera</name>
    <dbReference type="NCBI Taxonomy" id="47775"/>
    <lineage>
        <taxon>Eukaryota</taxon>
        <taxon>Viridiplantae</taxon>
        <taxon>Chlorophyta</taxon>
        <taxon>core chlorophytes</taxon>
        <taxon>Chlorophyceae</taxon>
        <taxon>CS clade</taxon>
        <taxon>Chlamydomonadales</taxon>
        <taxon>Astrephomenaceae</taxon>
        <taxon>Astrephomene</taxon>
    </lineage>
</organism>